<dbReference type="GO" id="GO:0004622">
    <property type="term" value="F:phosphatidylcholine lysophospholipase activity"/>
    <property type="evidence" value="ECO:0007669"/>
    <property type="project" value="TreeGrafter"/>
</dbReference>
<dbReference type="InterPro" id="IPR036514">
    <property type="entry name" value="SGNH_hydro_sf"/>
</dbReference>
<dbReference type="Gene3D" id="1.25.40.10">
    <property type="entry name" value="Tetratricopeptide repeat domain"/>
    <property type="match status" value="2"/>
</dbReference>
<dbReference type="InterPro" id="IPR051532">
    <property type="entry name" value="Ester_Hydrolysis_Enzymes"/>
</dbReference>
<keyword evidence="1" id="KW-0802">TPR repeat</keyword>
<dbReference type="InterPro" id="IPR019734">
    <property type="entry name" value="TPR_rpt"/>
</dbReference>
<dbReference type="AlphaFoldDB" id="A0A2T7BII7"/>
<dbReference type="PROSITE" id="PS50005">
    <property type="entry name" value="TPR"/>
    <property type="match status" value="1"/>
</dbReference>
<dbReference type="EMBL" id="QCYK01000002">
    <property type="protein sequence ID" value="PUZ26084.1"/>
    <property type="molecule type" value="Genomic_DNA"/>
</dbReference>
<dbReference type="InterPro" id="IPR011990">
    <property type="entry name" value="TPR-like_helical_dom_sf"/>
</dbReference>
<dbReference type="SUPFAM" id="SSF48452">
    <property type="entry name" value="TPR-like"/>
    <property type="match status" value="2"/>
</dbReference>
<name>A0A2T7BII7_9BACT</name>
<dbReference type="Pfam" id="PF13181">
    <property type="entry name" value="TPR_8"/>
    <property type="match status" value="2"/>
</dbReference>
<evidence type="ECO:0000313" key="3">
    <source>
        <dbReference type="Proteomes" id="UP000244450"/>
    </source>
</evidence>
<evidence type="ECO:0000313" key="2">
    <source>
        <dbReference type="EMBL" id="PUZ26084.1"/>
    </source>
</evidence>
<evidence type="ECO:0008006" key="4">
    <source>
        <dbReference type="Google" id="ProtNLM"/>
    </source>
</evidence>
<feature type="repeat" description="TPR" evidence="1">
    <location>
        <begin position="630"/>
        <end position="663"/>
    </location>
</feature>
<gene>
    <name evidence="2" type="ORF">DCC81_17740</name>
</gene>
<dbReference type="PANTHER" id="PTHR30383:SF5">
    <property type="entry name" value="SGNH HYDROLASE-TYPE ESTERASE DOMAIN-CONTAINING PROTEIN"/>
    <property type="match status" value="1"/>
</dbReference>
<keyword evidence="3" id="KW-1185">Reference proteome</keyword>
<sequence length="676" mass="74994">MSAKAEVPVSHKRIRLFKFIGLLLPLLLLLLLEGGLRLFHYGQDQRLFITAPEDARYFVMNPDAAKQYFPNQEIATTGNHELFRKEKDPNTCRIFVLGESTTIGYPYFHNGSFHRWLQYRLAHTYPNKNFEIINVALTAVNSYTVLGFARQVVHYQPDAVLIYSGHNEYYGALGVGSTEQIGGSPTLVHTLLALRQLRVVQLFTSVYEGLVKKIQSGPKDGKARMELMVAQQQIAYGSDLYQRGIDQFKTNMDATLQVFENAGVPVFVSNLVSNERDLPPFISLPVDSARYPNFGPRFRAGMQALAAGDSTNARTDFQLAEQAFAQNADCNFYLGKLALWAHDSAAAPAFFARARDMDALRFRAPSAMNQVLAAVCAQHRQVHLVDAYQAFAAASAAGVPGNNLVLEHVHPNLDGYALLSDVFYQSLRQQGILPAPSEPEMTLARLRTSMPVTVVDSLAGAYKIANLERSWPFHGANANDSTKVEGEVPELAYGLAFRHLSWGEVMDQLYAKYVADGDLPAAARIAEARALESPTDARLALLAANLYGKMDRLADAAFYFRQAFNMAPDFETARNIFVIYLKQDEPMKAMPYLDYAMAHNDRGMNLAPVKQFATAVIQLQLAAQKSPQDAALLKQIATKYYQMGNTDGAVKYLELALKASPADVSLQHMLAQLKKV</sequence>
<reference evidence="2 3" key="1">
    <citation type="submission" date="2018-04" db="EMBL/GenBank/DDBJ databases">
        <title>Chitinophaga fuyangensis sp. nov., isolated from soil in a chemical factory.</title>
        <authorList>
            <person name="Chen K."/>
        </authorList>
    </citation>
    <scope>NUCLEOTIDE SEQUENCE [LARGE SCALE GENOMIC DNA]</scope>
    <source>
        <strain evidence="2 3">LY-1</strain>
    </source>
</reference>
<dbReference type="SMART" id="SM00028">
    <property type="entry name" value="TPR"/>
    <property type="match status" value="2"/>
</dbReference>
<proteinExistence type="predicted"/>
<dbReference type="Proteomes" id="UP000244450">
    <property type="component" value="Unassembled WGS sequence"/>
</dbReference>
<dbReference type="OrthoDB" id="239390at2"/>
<dbReference type="PANTHER" id="PTHR30383">
    <property type="entry name" value="THIOESTERASE 1/PROTEASE 1/LYSOPHOSPHOLIPASE L1"/>
    <property type="match status" value="1"/>
</dbReference>
<organism evidence="2 3">
    <name type="scientific">Chitinophaga parva</name>
    <dbReference type="NCBI Taxonomy" id="2169414"/>
    <lineage>
        <taxon>Bacteria</taxon>
        <taxon>Pseudomonadati</taxon>
        <taxon>Bacteroidota</taxon>
        <taxon>Chitinophagia</taxon>
        <taxon>Chitinophagales</taxon>
        <taxon>Chitinophagaceae</taxon>
        <taxon>Chitinophaga</taxon>
    </lineage>
</organism>
<dbReference type="Gene3D" id="3.40.50.1110">
    <property type="entry name" value="SGNH hydrolase"/>
    <property type="match status" value="1"/>
</dbReference>
<evidence type="ECO:0000256" key="1">
    <source>
        <dbReference type="PROSITE-ProRule" id="PRU00339"/>
    </source>
</evidence>
<comment type="caution">
    <text evidence="2">The sequence shown here is derived from an EMBL/GenBank/DDBJ whole genome shotgun (WGS) entry which is preliminary data.</text>
</comment>
<protein>
    <recommendedName>
        <fullName evidence="4">SGNH hydrolase-type esterase domain-containing protein</fullName>
    </recommendedName>
</protein>
<dbReference type="SUPFAM" id="SSF52266">
    <property type="entry name" value="SGNH hydrolase"/>
    <property type="match status" value="1"/>
</dbReference>
<accession>A0A2T7BII7</accession>